<feature type="domain" description="Mur ligase C-terminal" evidence="13">
    <location>
        <begin position="325"/>
        <end position="411"/>
    </location>
</feature>
<organism evidence="15 16">
    <name type="scientific">Candidatus Mailhella merdigallinarum</name>
    <dbReference type="NCBI Taxonomy" id="2838658"/>
    <lineage>
        <taxon>Bacteria</taxon>
        <taxon>Pseudomonadati</taxon>
        <taxon>Thermodesulfobacteriota</taxon>
        <taxon>Desulfovibrionia</taxon>
        <taxon>Desulfovibrionales</taxon>
        <taxon>Desulfovibrionaceae</taxon>
        <taxon>Mailhella</taxon>
    </lineage>
</organism>
<dbReference type="GO" id="GO:0005524">
    <property type="term" value="F:ATP binding"/>
    <property type="evidence" value="ECO:0007669"/>
    <property type="project" value="UniProtKB-UniRule"/>
</dbReference>
<evidence type="ECO:0000256" key="6">
    <source>
        <dbReference type="ARBA" id="ARBA00022960"/>
    </source>
</evidence>
<proteinExistence type="inferred from homology"/>
<sequence>MRMMLEDVARAAGASLLHPAGQAPVVTGVASDSRAVKPGDLFVCVPGERTDGHDHAAEAVRAGAVAVLAERDPFEGEVNARVLLTPVLLADNSVAALGRLGHAWRAAFRGKVVGVTGTAGKTTLKELLAHILAGRGATARNPLNLNTQIGLPVSMLGADGDEAFWVMEAGISHAGDMDELGPVLEPDLAVILNVGAGHVQGLGGKGVARCKAALLKYLAPGAQALVSADYPDLVREARALCPAAVYFSTTGKQMPYRAAYLGLGEDGRGRYRLRLDGESLDVACSLTGPYGAENVIAAAAAAHLLGLSAEEIARGLEGAALPAQRFARLSVPGWTVIDDSYNANPLSCARMLEAAAELARDRALVCVMGEMLELGDEADREHVELGRALAAARAVFWLGGHADEVREGLEKEHFAGLFRPLARPEDFLPAFADWDNARSDRDREGLMLFKGSRGNRLERLVNAFTESRVAHAV</sequence>
<dbReference type="InterPro" id="IPR036565">
    <property type="entry name" value="Mur-like_cat_sf"/>
</dbReference>
<comment type="catalytic activity">
    <reaction evidence="10 11">
        <text>D-alanyl-D-alanine + UDP-N-acetyl-alpha-D-muramoyl-L-alanyl-gamma-D-glutamyl-meso-2,6-diaminopimelate + ATP = UDP-N-acetyl-alpha-D-muramoyl-L-alanyl-gamma-D-glutamyl-meso-2,6-diaminopimeloyl-D-alanyl-D-alanine + ADP + phosphate + H(+)</text>
        <dbReference type="Rhea" id="RHEA:28374"/>
        <dbReference type="ChEBI" id="CHEBI:15378"/>
        <dbReference type="ChEBI" id="CHEBI:30616"/>
        <dbReference type="ChEBI" id="CHEBI:43474"/>
        <dbReference type="ChEBI" id="CHEBI:57822"/>
        <dbReference type="ChEBI" id="CHEBI:61386"/>
        <dbReference type="ChEBI" id="CHEBI:83905"/>
        <dbReference type="ChEBI" id="CHEBI:456216"/>
        <dbReference type="EC" id="6.3.2.10"/>
    </reaction>
</comment>
<keyword evidence="3 10" id="KW-0132">Cell division</keyword>
<dbReference type="InterPro" id="IPR036615">
    <property type="entry name" value="Mur_ligase_C_dom_sf"/>
</dbReference>
<dbReference type="Pfam" id="PF01225">
    <property type="entry name" value="Mur_ligase"/>
    <property type="match status" value="1"/>
</dbReference>
<evidence type="ECO:0000256" key="10">
    <source>
        <dbReference type="HAMAP-Rule" id="MF_02019"/>
    </source>
</evidence>
<dbReference type="NCBIfam" id="TIGR01143">
    <property type="entry name" value="murF"/>
    <property type="match status" value="1"/>
</dbReference>
<dbReference type="SUPFAM" id="SSF53623">
    <property type="entry name" value="MurD-like peptide ligases, catalytic domain"/>
    <property type="match status" value="1"/>
</dbReference>
<comment type="subcellular location">
    <subcellularLocation>
        <location evidence="10 11">Cytoplasm</location>
    </subcellularLocation>
</comment>
<dbReference type="EMBL" id="DXAN01000002">
    <property type="protein sequence ID" value="HJA07701.1"/>
    <property type="molecule type" value="Genomic_DNA"/>
</dbReference>
<dbReference type="Proteomes" id="UP000824225">
    <property type="component" value="Unassembled WGS sequence"/>
</dbReference>
<dbReference type="SUPFAM" id="SSF53244">
    <property type="entry name" value="MurD-like peptide ligases, peptide-binding domain"/>
    <property type="match status" value="1"/>
</dbReference>
<evidence type="ECO:0000313" key="15">
    <source>
        <dbReference type="EMBL" id="HJA07701.1"/>
    </source>
</evidence>
<evidence type="ECO:0000256" key="11">
    <source>
        <dbReference type="RuleBase" id="RU004136"/>
    </source>
</evidence>
<dbReference type="InterPro" id="IPR004101">
    <property type="entry name" value="Mur_ligase_C"/>
</dbReference>
<keyword evidence="6 10" id="KW-0133">Cell shape</keyword>
<dbReference type="Pfam" id="PF08245">
    <property type="entry name" value="Mur_ligase_M"/>
    <property type="match status" value="1"/>
</dbReference>
<dbReference type="Gene3D" id="3.40.1190.10">
    <property type="entry name" value="Mur-like, catalytic domain"/>
    <property type="match status" value="1"/>
</dbReference>
<dbReference type="EC" id="6.3.2.10" evidence="10 11"/>
<keyword evidence="7 10" id="KW-0573">Peptidoglycan synthesis</keyword>
<dbReference type="InterPro" id="IPR051046">
    <property type="entry name" value="MurCDEF_CellWall_CoF430Synth"/>
</dbReference>
<evidence type="ECO:0000256" key="7">
    <source>
        <dbReference type="ARBA" id="ARBA00022984"/>
    </source>
</evidence>
<dbReference type="InterPro" id="IPR013221">
    <property type="entry name" value="Mur_ligase_cen"/>
</dbReference>
<reference evidence="15" key="1">
    <citation type="journal article" date="2021" name="PeerJ">
        <title>Extensive microbial diversity within the chicken gut microbiome revealed by metagenomics and culture.</title>
        <authorList>
            <person name="Gilroy R."/>
            <person name="Ravi A."/>
            <person name="Getino M."/>
            <person name="Pursley I."/>
            <person name="Horton D.L."/>
            <person name="Alikhan N.F."/>
            <person name="Baker D."/>
            <person name="Gharbi K."/>
            <person name="Hall N."/>
            <person name="Watson M."/>
            <person name="Adriaenssens E.M."/>
            <person name="Foster-Nyarko E."/>
            <person name="Jarju S."/>
            <person name="Secka A."/>
            <person name="Antonio M."/>
            <person name="Oren A."/>
            <person name="Chaudhuri R.R."/>
            <person name="La Ragione R."/>
            <person name="Hildebrand F."/>
            <person name="Pallen M.J."/>
        </authorList>
    </citation>
    <scope>NUCLEOTIDE SEQUENCE</scope>
    <source>
        <strain evidence="15">CHK186-16707</strain>
    </source>
</reference>
<keyword evidence="4 10" id="KW-0547">Nucleotide-binding</keyword>
<dbReference type="GO" id="GO:0008360">
    <property type="term" value="P:regulation of cell shape"/>
    <property type="evidence" value="ECO:0007669"/>
    <property type="project" value="UniProtKB-KW"/>
</dbReference>
<dbReference type="GO" id="GO:0009252">
    <property type="term" value="P:peptidoglycan biosynthetic process"/>
    <property type="evidence" value="ECO:0007669"/>
    <property type="project" value="UniProtKB-UniRule"/>
</dbReference>
<feature type="binding site" evidence="10">
    <location>
        <begin position="117"/>
        <end position="123"/>
    </location>
    <ligand>
        <name>ATP</name>
        <dbReference type="ChEBI" id="CHEBI:30616"/>
    </ligand>
</feature>
<evidence type="ECO:0000256" key="4">
    <source>
        <dbReference type="ARBA" id="ARBA00022741"/>
    </source>
</evidence>
<evidence type="ECO:0000256" key="9">
    <source>
        <dbReference type="ARBA" id="ARBA00023316"/>
    </source>
</evidence>
<protein>
    <recommendedName>
        <fullName evidence="10 11">UDP-N-acetylmuramoyl-tripeptide--D-alanyl-D-alanine ligase</fullName>
        <ecNumber evidence="10 11">6.3.2.10</ecNumber>
    </recommendedName>
    <alternativeName>
        <fullName evidence="10">D-alanyl-D-alanine-adding enzyme</fullName>
    </alternativeName>
</protein>
<keyword evidence="8 10" id="KW-0131">Cell cycle</keyword>
<gene>
    <name evidence="10 15" type="primary">murF</name>
    <name evidence="15" type="ORF">H9962_00705</name>
</gene>
<dbReference type="PANTHER" id="PTHR43024">
    <property type="entry name" value="UDP-N-ACETYLMURAMOYL-TRIPEPTIDE--D-ALANYL-D-ALANINE LIGASE"/>
    <property type="match status" value="1"/>
</dbReference>
<dbReference type="GO" id="GO:0051301">
    <property type="term" value="P:cell division"/>
    <property type="evidence" value="ECO:0007669"/>
    <property type="project" value="UniProtKB-KW"/>
</dbReference>
<keyword evidence="1 10" id="KW-0963">Cytoplasm</keyword>
<evidence type="ECO:0000259" key="13">
    <source>
        <dbReference type="Pfam" id="PF02875"/>
    </source>
</evidence>
<dbReference type="PANTHER" id="PTHR43024:SF1">
    <property type="entry name" value="UDP-N-ACETYLMURAMOYL-TRIPEPTIDE--D-ALANYL-D-ALANINE LIGASE"/>
    <property type="match status" value="1"/>
</dbReference>
<reference evidence="15" key="2">
    <citation type="submission" date="2021-04" db="EMBL/GenBank/DDBJ databases">
        <authorList>
            <person name="Gilroy R."/>
        </authorList>
    </citation>
    <scope>NUCLEOTIDE SEQUENCE</scope>
    <source>
        <strain evidence="15">CHK186-16707</strain>
    </source>
</reference>
<comment type="similarity">
    <text evidence="10">Belongs to the MurCDEF family. MurF subfamily.</text>
</comment>
<evidence type="ECO:0000256" key="5">
    <source>
        <dbReference type="ARBA" id="ARBA00022840"/>
    </source>
</evidence>
<keyword evidence="9 10" id="KW-0961">Cell wall biogenesis/degradation</keyword>
<dbReference type="HAMAP" id="MF_02019">
    <property type="entry name" value="MurF"/>
    <property type="match status" value="1"/>
</dbReference>
<comment type="caution">
    <text evidence="15">The sequence shown here is derived from an EMBL/GenBank/DDBJ whole genome shotgun (WGS) entry which is preliminary data.</text>
</comment>
<feature type="domain" description="Mur ligase central" evidence="14">
    <location>
        <begin position="115"/>
        <end position="302"/>
    </location>
</feature>
<dbReference type="Pfam" id="PF02875">
    <property type="entry name" value="Mur_ligase_C"/>
    <property type="match status" value="1"/>
</dbReference>
<evidence type="ECO:0000259" key="12">
    <source>
        <dbReference type="Pfam" id="PF01225"/>
    </source>
</evidence>
<comment type="pathway">
    <text evidence="10 11">Cell wall biogenesis; peptidoglycan biosynthesis.</text>
</comment>
<dbReference type="InterPro" id="IPR000713">
    <property type="entry name" value="Mur_ligase_N"/>
</dbReference>
<dbReference type="SUPFAM" id="SSF63418">
    <property type="entry name" value="MurE/MurF N-terminal domain"/>
    <property type="match status" value="1"/>
</dbReference>
<accession>A0A9D2HCM9</accession>
<dbReference type="Gene3D" id="3.40.1390.10">
    <property type="entry name" value="MurE/MurF, N-terminal domain"/>
    <property type="match status" value="1"/>
</dbReference>
<evidence type="ECO:0000256" key="3">
    <source>
        <dbReference type="ARBA" id="ARBA00022618"/>
    </source>
</evidence>
<dbReference type="GO" id="GO:0071555">
    <property type="term" value="P:cell wall organization"/>
    <property type="evidence" value="ECO:0007669"/>
    <property type="project" value="UniProtKB-KW"/>
</dbReference>
<feature type="domain" description="Mur ligase N-terminal catalytic" evidence="12">
    <location>
        <begin position="26"/>
        <end position="73"/>
    </location>
</feature>
<evidence type="ECO:0000256" key="2">
    <source>
        <dbReference type="ARBA" id="ARBA00022598"/>
    </source>
</evidence>
<evidence type="ECO:0000256" key="8">
    <source>
        <dbReference type="ARBA" id="ARBA00023306"/>
    </source>
</evidence>
<comment type="function">
    <text evidence="10 11">Involved in cell wall formation. Catalyzes the final step in the synthesis of UDP-N-acetylmuramoyl-pentapeptide, the precursor of murein.</text>
</comment>
<dbReference type="GO" id="GO:0005737">
    <property type="term" value="C:cytoplasm"/>
    <property type="evidence" value="ECO:0007669"/>
    <property type="project" value="UniProtKB-SubCell"/>
</dbReference>
<dbReference type="Gene3D" id="3.90.190.20">
    <property type="entry name" value="Mur ligase, C-terminal domain"/>
    <property type="match status" value="1"/>
</dbReference>
<dbReference type="InterPro" id="IPR005863">
    <property type="entry name" value="UDP-N-AcMur_synth"/>
</dbReference>
<dbReference type="GO" id="GO:0047480">
    <property type="term" value="F:UDP-N-acetylmuramoyl-tripeptide-D-alanyl-D-alanine ligase activity"/>
    <property type="evidence" value="ECO:0007669"/>
    <property type="project" value="UniProtKB-UniRule"/>
</dbReference>
<evidence type="ECO:0000256" key="1">
    <source>
        <dbReference type="ARBA" id="ARBA00022490"/>
    </source>
</evidence>
<keyword evidence="5 10" id="KW-0067">ATP-binding</keyword>
<dbReference type="InterPro" id="IPR035911">
    <property type="entry name" value="MurE/MurF_N"/>
</dbReference>
<dbReference type="AlphaFoldDB" id="A0A9D2HCM9"/>
<evidence type="ECO:0000313" key="16">
    <source>
        <dbReference type="Proteomes" id="UP000824225"/>
    </source>
</evidence>
<evidence type="ECO:0000259" key="14">
    <source>
        <dbReference type="Pfam" id="PF08245"/>
    </source>
</evidence>
<name>A0A9D2HCM9_9BACT</name>
<keyword evidence="2 10" id="KW-0436">Ligase</keyword>